<comment type="caution">
    <text evidence="1">The sequence shown here is derived from an EMBL/GenBank/DDBJ whole genome shotgun (WGS) entry which is preliminary data.</text>
</comment>
<name>A0A7W3VW74_9PSEU</name>
<dbReference type="AlphaFoldDB" id="A0A7W3VW74"/>
<gene>
    <name evidence="1" type="ORF">H4281_14545</name>
</gene>
<dbReference type="RefSeq" id="WP_182891410.1">
    <property type="nucleotide sequence ID" value="NZ_JACGZW010000004.1"/>
</dbReference>
<keyword evidence="2" id="KW-1185">Reference proteome</keyword>
<organism evidence="1 2">
    <name type="scientific">Amycolatopsis dendrobii</name>
    <dbReference type="NCBI Taxonomy" id="2760662"/>
    <lineage>
        <taxon>Bacteria</taxon>
        <taxon>Bacillati</taxon>
        <taxon>Actinomycetota</taxon>
        <taxon>Actinomycetes</taxon>
        <taxon>Pseudonocardiales</taxon>
        <taxon>Pseudonocardiaceae</taxon>
        <taxon>Amycolatopsis</taxon>
    </lineage>
</organism>
<dbReference type="Proteomes" id="UP000526734">
    <property type="component" value="Unassembled WGS sequence"/>
</dbReference>
<evidence type="ECO:0000313" key="2">
    <source>
        <dbReference type="Proteomes" id="UP000526734"/>
    </source>
</evidence>
<sequence>MDSITTLASCLASALAALSALALRLRWQADWERRRQETLDAITARLPPDGAIELDELRSDGSRIKMRIVARQTAAADNHA</sequence>
<accession>A0A7W3VW74</accession>
<reference evidence="1 2" key="1">
    <citation type="submission" date="2020-08" db="EMBL/GenBank/DDBJ databases">
        <title>Amycolatopsis sp. nov. DR6-1 isolated from Dendrobium heterocarpum.</title>
        <authorList>
            <person name="Tedsree N."/>
            <person name="Kuncharoen N."/>
            <person name="Likhitwitayawuid K."/>
            <person name="Tanasupawat S."/>
        </authorList>
    </citation>
    <scope>NUCLEOTIDE SEQUENCE [LARGE SCALE GENOMIC DNA]</scope>
    <source>
        <strain evidence="1 2">DR6-1</strain>
    </source>
</reference>
<proteinExistence type="predicted"/>
<evidence type="ECO:0000313" key="1">
    <source>
        <dbReference type="EMBL" id="MBB1154359.1"/>
    </source>
</evidence>
<protein>
    <submittedName>
        <fullName evidence="1">Uncharacterized protein</fullName>
    </submittedName>
</protein>
<dbReference type="EMBL" id="JACGZW010000004">
    <property type="protein sequence ID" value="MBB1154359.1"/>
    <property type="molecule type" value="Genomic_DNA"/>
</dbReference>